<evidence type="ECO:0000313" key="1">
    <source>
        <dbReference type="EMBL" id="SVC26020.1"/>
    </source>
</evidence>
<dbReference type="PANTHER" id="PTHR33361">
    <property type="entry name" value="GLR0591 PROTEIN"/>
    <property type="match status" value="1"/>
</dbReference>
<evidence type="ECO:0008006" key="2">
    <source>
        <dbReference type="Google" id="ProtNLM"/>
    </source>
</evidence>
<sequence length="403" mass="47511">QLVEYVPRFQELGLYMAKNSNVIFDDEINKFIESCSSITEDEKNQIKSVSSQITEELKIFTDYIENSLPNREESTFSIGKSTYNKMLKYQFLLPYDDETLWEFGWQEFNRTLDKMDALAKEIDSTKTTKELLIDIKNEYPDPYDMIEAHQHWVDNSGKHIKSKGLIPIPWKERVNVVAREEYLRKTSYYGNFSRSKGKDEEGYFTSEWKINPFEDYWDEKTKNEYLVEHDWGVIIVTAPHETYGGHHIQGLYQMHNPNKLRKNNGISLFSEGWGLYNEQLMLETGFYPNKKIKLRQLQLRLWRNARVIYDVGMHSGKLSYEEAISLMTDKVGFLRWAAQLEIDSSSSRPGYFIGYFIGMTEILKMREEFKKLMGENYDISDFHEKLLKVGNMPPSLMKESLFN</sequence>
<reference evidence="1" key="1">
    <citation type="submission" date="2018-05" db="EMBL/GenBank/DDBJ databases">
        <authorList>
            <person name="Lanie J.A."/>
            <person name="Ng W.-L."/>
            <person name="Kazmierczak K.M."/>
            <person name="Andrzejewski T.M."/>
            <person name="Davidsen T.M."/>
            <person name="Wayne K.J."/>
            <person name="Tettelin H."/>
            <person name="Glass J.I."/>
            <person name="Rusch D."/>
            <person name="Podicherti R."/>
            <person name="Tsui H.-C.T."/>
            <person name="Winkler M.E."/>
        </authorList>
    </citation>
    <scope>NUCLEOTIDE SEQUENCE</scope>
</reference>
<name>A0A382KNJ2_9ZZZZ</name>
<gene>
    <name evidence="1" type="ORF">METZ01_LOCUS278874</name>
</gene>
<feature type="non-terminal residue" evidence="1">
    <location>
        <position position="1"/>
    </location>
</feature>
<dbReference type="InterPro" id="IPR010281">
    <property type="entry name" value="DUF885"/>
</dbReference>
<accession>A0A382KNJ2</accession>
<dbReference type="Pfam" id="PF05960">
    <property type="entry name" value="DUF885"/>
    <property type="match status" value="1"/>
</dbReference>
<dbReference type="PANTHER" id="PTHR33361:SF15">
    <property type="entry name" value="DUF885 FAMILY LIPOPROTEIN"/>
    <property type="match status" value="1"/>
</dbReference>
<proteinExistence type="predicted"/>
<dbReference type="AlphaFoldDB" id="A0A382KNJ2"/>
<protein>
    <recommendedName>
        <fullName evidence="2">DUF885 domain-containing protein</fullName>
    </recommendedName>
</protein>
<organism evidence="1">
    <name type="scientific">marine metagenome</name>
    <dbReference type="NCBI Taxonomy" id="408172"/>
    <lineage>
        <taxon>unclassified sequences</taxon>
        <taxon>metagenomes</taxon>
        <taxon>ecological metagenomes</taxon>
    </lineage>
</organism>
<dbReference type="EMBL" id="UINC01081813">
    <property type="protein sequence ID" value="SVC26020.1"/>
    <property type="molecule type" value="Genomic_DNA"/>
</dbReference>